<dbReference type="SUPFAM" id="SSF111352">
    <property type="entry name" value="Ammonium transporter"/>
    <property type="match status" value="1"/>
</dbReference>
<evidence type="ECO:0000256" key="8">
    <source>
        <dbReference type="RuleBase" id="RU362002"/>
    </source>
</evidence>
<feature type="transmembrane region" description="Helical" evidence="8">
    <location>
        <begin position="257"/>
        <end position="274"/>
    </location>
</feature>
<dbReference type="GO" id="GO:0008519">
    <property type="term" value="F:ammonium channel activity"/>
    <property type="evidence" value="ECO:0007669"/>
    <property type="project" value="InterPro"/>
</dbReference>
<keyword evidence="11" id="KW-1185">Reference proteome</keyword>
<dbReference type="GeneID" id="19953303"/>
<evidence type="ECO:0000256" key="3">
    <source>
        <dbReference type="ARBA" id="ARBA00022448"/>
    </source>
</evidence>
<dbReference type="AlphaFoldDB" id="T0RIB7"/>
<dbReference type="PANTHER" id="PTHR11730">
    <property type="entry name" value="AMMONIUM TRANSPORTER"/>
    <property type="match status" value="1"/>
</dbReference>
<feature type="transmembrane region" description="Helical" evidence="8">
    <location>
        <begin position="55"/>
        <end position="81"/>
    </location>
</feature>
<dbReference type="GO" id="GO:0097272">
    <property type="term" value="P:ammonium homeostasis"/>
    <property type="evidence" value="ECO:0007669"/>
    <property type="project" value="TreeGrafter"/>
</dbReference>
<keyword evidence="7 8" id="KW-0924">Ammonia transport</keyword>
<evidence type="ECO:0000256" key="2">
    <source>
        <dbReference type="ARBA" id="ARBA00005887"/>
    </source>
</evidence>
<dbReference type="OMA" id="CGFAYLE"/>
<dbReference type="VEuPathDB" id="FungiDB:SDRG_12576"/>
<gene>
    <name evidence="10" type="ORF">SDRG_12576</name>
</gene>
<feature type="transmembrane region" description="Helical" evidence="8">
    <location>
        <begin position="102"/>
        <end position="126"/>
    </location>
</feature>
<dbReference type="InterPro" id="IPR024041">
    <property type="entry name" value="NH4_transpt_AmtB-like_dom"/>
</dbReference>
<feature type="transmembrane region" description="Helical" evidence="8">
    <location>
        <begin position="213"/>
        <end position="236"/>
    </location>
</feature>
<feature type="transmembrane region" description="Helical" evidence="8">
    <location>
        <begin position="323"/>
        <end position="343"/>
    </location>
</feature>
<sequence length="510" mass="54401">MTVSSIRANSTVSLVIDGTSVEMTWHELTALLATNACDGDSCASDVASASSVDSLWLLFGGCMVLLMILGFALLEVGCVHVKNTKHILFRNMMDLCMTGMTFYAVGYSFAFLDGNAFIGTTGFFLQGDAFATSDELHFEGHQYGDWFFQWAITAVCVTIFSGAVAERITWQAYALYSSLVGAFIYPIAAHWIWSATGWASVTNGERLFGVGAIDFAGCAVIHMIGGASALVGCILVGPRTGRFRANGSHDELPKQSVLYQSMGTLILWFGWYGFNCVSTLTLRGNMPDVMAKVAVNLTLAACAGGLTTVLIDKRFGAKIWDPCMVNNGILAGCVSITGSCSVIEPECAVALGVLASFVYISLSRLLVRWQIDDVVDAIPVHLGCGTLGALAPGIFASRKGMSMMYDSHSCGILYRCDGHSGHQLAAQVVYVLAVFAWIVAFCSVLFGGLKAVGLLRVSAAAEASGLDVAEHGGSAYHTDHDAPRHQQRYYKVDSIASLRVDPDAIALSPP</sequence>
<protein>
    <recommendedName>
        <fullName evidence="8">Ammonium transporter</fullName>
    </recommendedName>
</protein>
<evidence type="ECO:0000256" key="6">
    <source>
        <dbReference type="ARBA" id="ARBA00023136"/>
    </source>
</evidence>
<dbReference type="NCBIfam" id="TIGR00836">
    <property type="entry name" value="amt"/>
    <property type="match status" value="1"/>
</dbReference>
<dbReference type="eggNOG" id="KOG0682">
    <property type="taxonomic scope" value="Eukaryota"/>
</dbReference>
<name>T0RIB7_SAPDV</name>
<proteinExistence type="inferred from homology"/>
<comment type="similarity">
    <text evidence="2 8">Belongs to the ammonia transporter channel (TC 1.A.11.2) family.</text>
</comment>
<reference evidence="10 11" key="1">
    <citation type="submission" date="2012-04" db="EMBL/GenBank/DDBJ databases">
        <title>The Genome Sequence of Saprolegnia declina VS20.</title>
        <authorList>
            <consortium name="The Broad Institute Genome Sequencing Platform"/>
            <person name="Russ C."/>
            <person name="Nusbaum C."/>
            <person name="Tyler B."/>
            <person name="van West P."/>
            <person name="Dieguez-Uribeondo J."/>
            <person name="de Bruijn I."/>
            <person name="Tripathy S."/>
            <person name="Jiang R."/>
            <person name="Young S.K."/>
            <person name="Zeng Q."/>
            <person name="Gargeya S."/>
            <person name="Fitzgerald M."/>
            <person name="Haas B."/>
            <person name="Abouelleil A."/>
            <person name="Alvarado L."/>
            <person name="Arachchi H.M."/>
            <person name="Berlin A."/>
            <person name="Chapman S.B."/>
            <person name="Goldberg J."/>
            <person name="Griggs A."/>
            <person name="Gujja S."/>
            <person name="Hansen M."/>
            <person name="Howarth C."/>
            <person name="Imamovic A."/>
            <person name="Larimer J."/>
            <person name="McCowen C."/>
            <person name="Montmayeur A."/>
            <person name="Murphy C."/>
            <person name="Neiman D."/>
            <person name="Pearson M."/>
            <person name="Priest M."/>
            <person name="Roberts A."/>
            <person name="Saif S."/>
            <person name="Shea T."/>
            <person name="Sisk P."/>
            <person name="Sykes S."/>
            <person name="Wortman J."/>
            <person name="Nusbaum C."/>
            <person name="Birren B."/>
        </authorList>
    </citation>
    <scope>NUCLEOTIDE SEQUENCE [LARGE SCALE GENOMIC DNA]</scope>
    <source>
        <strain evidence="10 11">VS20</strain>
    </source>
</reference>
<feature type="transmembrane region" description="Helical" evidence="8">
    <location>
        <begin position="349"/>
        <end position="367"/>
    </location>
</feature>
<dbReference type="RefSeq" id="XP_008616871.1">
    <property type="nucleotide sequence ID" value="XM_008618649.1"/>
</dbReference>
<evidence type="ECO:0000256" key="5">
    <source>
        <dbReference type="ARBA" id="ARBA00022989"/>
    </source>
</evidence>
<keyword evidence="4 8" id="KW-0812">Transmembrane</keyword>
<feature type="transmembrane region" description="Helical" evidence="8">
    <location>
        <begin position="172"/>
        <end position="193"/>
    </location>
</feature>
<dbReference type="OrthoDB" id="534912at2759"/>
<dbReference type="GO" id="GO:0005886">
    <property type="term" value="C:plasma membrane"/>
    <property type="evidence" value="ECO:0007669"/>
    <property type="project" value="UniProtKB-SubCell"/>
</dbReference>
<dbReference type="Proteomes" id="UP000030762">
    <property type="component" value="Unassembled WGS sequence"/>
</dbReference>
<feature type="transmembrane region" description="Helical" evidence="8">
    <location>
        <begin position="374"/>
        <end position="395"/>
    </location>
</feature>
<feature type="transmembrane region" description="Helical" evidence="8">
    <location>
        <begin position="146"/>
        <end position="165"/>
    </location>
</feature>
<organism evidence="10 11">
    <name type="scientific">Saprolegnia diclina (strain VS20)</name>
    <dbReference type="NCBI Taxonomy" id="1156394"/>
    <lineage>
        <taxon>Eukaryota</taxon>
        <taxon>Sar</taxon>
        <taxon>Stramenopiles</taxon>
        <taxon>Oomycota</taxon>
        <taxon>Saprolegniomycetes</taxon>
        <taxon>Saprolegniales</taxon>
        <taxon>Saprolegniaceae</taxon>
        <taxon>Saprolegnia</taxon>
    </lineage>
</organism>
<dbReference type="InterPro" id="IPR018047">
    <property type="entry name" value="Ammonium_transpt_CS"/>
</dbReference>
<evidence type="ECO:0000313" key="11">
    <source>
        <dbReference type="Proteomes" id="UP000030762"/>
    </source>
</evidence>
<feature type="transmembrane region" description="Helical" evidence="8">
    <location>
        <begin position="428"/>
        <end position="449"/>
    </location>
</feature>
<dbReference type="InterPro" id="IPR029020">
    <property type="entry name" value="Ammonium/urea_transptr"/>
</dbReference>
<evidence type="ECO:0000259" key="9">
    <source>
        <dbReference type="Pfam" id="PF00909"/>
    </source>
</evidence>
<evidence type="ECO:0000256" key="1">
    <source>
        <dbReference type="ARBA" id="ARBA00004141"/>
    </source>
</evidence>
<evidence type="ECO:0000256" key="7">
    <source>
        <dbReference type="ARBA" id="ARBA00023177"/>
    </source>
</evidence>
<keyword evidence="3 8" id="KW-0813">Transport</keyword>
<comment type="subcellular location">
    <subcellularLocation>
        <location evidence="8">Cell membrane</location>
        <topology evidence="8">Multi-pass membrane protein</topology>
    </subcellularLocation>
    <subcellularLocation>
        <location evidence="1">Membrane</location>
        <topology evidence="1">Multi-pass membrane protein</topology>
    </subcellularLocation>
</comment>
<dbReference type="InParanoid" id="T0RIB7"/>
<feature type="transmembrane region" description="Helical" evidence="8">
    <location>
        <begin position="294"/>
        <end position="311"/>
    </location>
</feature>
<evidence type="ECO:0000256" key="4">
    <source>
        <dbReference type="ARBA" id="ARBA00022692"/>
    </source>
</evidence>
<dbReference type="Gene3D" id="1.10.3430.10">
    <property type="entry name" value="Ammonium transporter AmtB like domains"/>
    <property type="match status" value="1"/>
</dbReference>
<feature type="domain" description="Ammonium transporter AmtB-like" evidence="9">
    <location>
        <begin position="56"/>
        <end position="476"/>
    </location>
</feature>
<dbReference type="EMBL" id="JH767182">
    <property type="protein sequence ID" value="EQC29567.1"/>
    <property type="molecule type" value="Genomic_DNA"/>
</dbReference>
<keyword evidence="6 8" id="KW-0472">Membrane</keyword>
<evidence type="ECO:0000313" key="10">
    <source>
        <dbReference type="EMBL" id="EQC29567.1"/>
    </source>
</evidence>
<dbReference type="InterPro" id="IPR001905">
    <property type="entry name" value="Ammonium_transpt"/>
</dbReference>
<accession>T0RIB7</accession>
<dbReference type="Pfam" id="PF00909">
    <property type="entry name" value="Ammonium_transp"/>
    <property type="match status" value="1"/>
</dbReference>
<keyword evidence="5 8" id="KW-1133">Transmembrane helix</keyword>
<dbReference type="STRING" id="1156394.T0RIB7"/>
<dbReference type="PROSITE" id="PS01219">
    <property type="entry name" value="AMMONIUM_TRANSP"/>
    <property type="match status" value="1"/>
</dbReference>
<dbReference type="PANTHER" id="PTHR11730:SF6">
    <property type="entry name" value="AMMONIUM TRANSPORTER"/>
    <property type="match status" value="1"/>
</dbReference>